<feature type="transmembrane region" description="Helical" evidence="1">
    <location>
        <begin position="12"/>
        <end position="29"/>
    </location>
</feature>
<protein>
    <submittedName>
        <fullName evidence="2">Uncharacterized protein</fullName>
    </submittedName>
</protein>
<keyword evidence="1" id="KW-0472">Membrane</keyword>
<gene>
    <name evidence="2" type="ORF">FHR65_000508</name>
</gene>
<proteinExistence type="predicted"/>
<accession>A0AB73GSG2</accession>
<evidence type="ECO:0000313" key="2">
    <source>
        <dbReference type="EMBL" id="MBB5668999.1"/>
    </source>
</evidence>
<sequence length="45" mass="5026">MSYRKRGWRIPFLCELMIGFSASGYVLLFEVASDQVVTVGDQALA</sequence>
<name>A0AB73GSG2_9XANT</name>
<organism evidence="2">
    <name type="scientific">Xanthomonas arboricola</name>
    <dbReference type="NCBI Taxonomy" id="56448"/>
    <lineage>
        <taxon>Bacteria</taxon>
        <taxon>Pseudomonadati</taxon>
        <taxon>Pseudomonadota</taxon>
        <taxon>Gammaproteobacteria</taxon>
        <taxon>Lysobacterales</taxon>
        <taxon>Lysobacteraceae</taxon>
        <taxon>Xanthomonas</taxon>
    </lineage>
</organism>
<dbReference type="Proteomes" id="UP000528595">
    <property type="component" value="Unassembled WGS sequence"/>
</dbReference>
<dbReference type="AlphaFoldDB" id="A0AB73GSG2"/>
<reference evidence="2" key="1">
    <citation type="submission" date="2020-08" db="EMBL/GenBank/DDBJ databases">
        <title>Studying the diversity of plant-associated saprophytic bacteria and their role in host health and plant-pathogen interactions.</title>
        <authorList>
            <person name="Potnis N."/>
        </authorList>
    </citation>
    <scope>NUCLEOTIDE SEQUENCE</scope>
    <source>
        <strain evidence="2">F21</strain>
    </source>
</reference>
<evidence type="ECO:0000256" key="1">
    <source>
        <dbReference type="SAM" id="Phobius"/>
    </source>
</evidence>
<dbReference type="EMBL" id="JACIIQ010000001">
    <property type="protein sequence ID" value="MBB5668999.1"/>
    <property type="molecule type" value="Genomic_DNA"/>
</dbReference>
<comment type="caution">
    <text evidence="2">The sequence shown here is derived from an EMBL/GenBank/DDBJ whole genome shotgun (WGS) entry which is preliminary data.</text>
</comment>
<keyword evidence="1" id="KW-0812">Transmembrane</keyword>
<keyword evidence="1" id="KW-1133">Transmembrane helix</keyword>